<keyword evidence="5 8" id="KW-0067">ATP-binding</keyword>
<keyword evidence="2 8" id="KW-0963">Cytoplasm</keyword>
<dbReference type="Pfam" id="PF00308">
    <property type="entry name" value="Bac_DnaA"/>
    <property type="match status" value="1"/>
</dbReference>
<feature type="region of interest" description="Domain I, interacts with DnaA modulators" evidence="8">
    <location>
        <begin position="1"/>
        <end position="92"/>
    </location>
</feature>
<dbReference type="GO" id="GO:0006270">
    <property type="term" value="P:DNA replication initiation"/>
    <property type="evidence" value="ECO:0007669"/>
    <property type="project" value="UniProtKB-UniRule"/>
</dbReference>
<dbReference type="CDD" id="cd00009">
    <property type="entry name" value="AAA"/>
    <property type="match status" value="1"/>
</dbReference>
<comment type="subunit">
    <text evidence="8">Oligomerizes as a right-handed, spiral filament on DNA at oriC.</text>
</comment>
<comment type="caution">
    <text evidence="14">The sequence shown here is derived from an EMBL/GenBank/DDBJ whole genome shotgun (WGS) entry which is preliminary data.</text>
</comment>
<dbReference type="CDD" id="cd06571">
    <property type="entry name" value="Bac_DnaA_C"/>
    <property type="match status" value="1"/>
</dbReference>
<evidence type="ECO:0000256" key="11">
    <source>
        <dbReference type="RuleBase" id="RU004227"/>
    </source>
</evidence>
<evidence type="ECO:0000256" key="2">
    <source>
        <dbReference type="ARBA" id="ARBA00022490"/>
    </source>
</evidence>
<dbReference type="AlphaFoldDB" id="A0A2G9YKI0"/>
<gene>
    <name evidence="8" type="primary">dnaA</name>
    <name evidence="14" type="ORF">COX41_01390</name>
</gene>
<feature type="domain" description="Chromosomal replication initiator DnaA C-terminal" evidence="13">
    <location>
        <begin position="353"/>
        <end position="422"/>
    </location>
</feature>
<dbReference type="NCBIfam" id="TIGR00362">
    <property type="entry name" value="DnaA"/>
    <property type="match status" value="1"/>
</dbReference>
<feature type="binding site" evidence="8">
    <location>
        <position position="154"/>
    </location>
    <ligand>
        <name>ATP</name>
        <dbReference type="ChEBI" id="CHEBI:30616"/>
    </ligand>
</feature>
<comment type="similarity">
    <text evidence="1 8 11">Belongs to the DnaA family.</text>
</comment>
<dbReference type="PANTHER" id="PTHR30050:SF2">
    <property type="entry name" value="CHROMOSOMAL REPLICATION INITIATOR PROTEIN DNAA"/>
    <property type="match status" value="1"/>
</dbReference>
<evidence type="ECO:0000256" key="4">
    <source>
        <dbReference type="ARBA" id="ARBA00022741"/>
    </source>
</evidence>
<keyword evidence="6 8" id="KW-0446">Lipid-binding</keyword>
<dbReference type="InterPro" id="IPR038454">
    <property type="entry name" value="DnaA_N_sf"/>
</dbReference>
<dbReference type="GO" id="GO:0005524">
    <property type="term" value="F:ATP binding"/>
    <property type="evidence" value="ECO:0007669"/>
    <property type="project" value="UniProtKB-UniRule"/>
</dbReference>
<dbReference type="PRINTS" id="PR00051">
    <property type="entry name" value="DNAA"/>
</dbReference>
<dbReference type="SUPFAM" id="SSF48295">
    <property type="entry name" value="TrpR-like"/>
    <property type="match status" value="1"/>
</dbReference>
<evidence type="ECO:0000313" key="14">
    <source>
        <dbReference type="EMBL" id="PIP19736.1"/>
    </source>
</evidence>
<dbReference type="Pfam" id="PF11638">
    <property type="entry name" value="DnaA_N"/>
    <property type="match status" value="1"/>
</dbReference>
<dbReference type="PANTHER" id="PTHR30050">
    <property type="entry name" value="CHROMOSOMAL REPLICATION INITIATOR PROTEIN DNAA"/>
    <property type="match status" value="1"/>
</dbReference>
<feature type="binding site" evidence="8">
    <location>
        <position position="152"/>
    </location>
    <ligand>
        <name>ATP</name>
        <dbReference type="ChEBI" id="CHEBI:30616"/>
    </ligand>
</feature>
<protein>
    <recommendedName>
        <fullName evidence="8 9">Chromosomal replication initiator protein DnaA</fullName>
    </recommendedName>
</protein>
<reference evidence="14 15" key="1">
    <citation type="submission" date="2017-09" db="EMBL/GenBank/DDBJ databases">
        <title>Depth-based differentiation of microbial function through sediment-hosted aquifers and enrichment of novel symbionts in the deep terrestrial subsurface.</title>
        <authorList>
            <person name="Probst A.J."/>
            <person name="Ladd B."/>
            <person name="Jarett J.K."/>
            <person name="Geller-Mcgrath D.E."/>
            <person name="Sieber C.M."/>
            <person name="Emerson J.B."/>
            <person name="Anantharaman K."/>
            <person name="Thomas B.C."/>
            <person name="Malmstrom R."/>
            <person name="Stieglmeier M."/>
            <person name="Klingl A."/>
            <person name="Woyke T."/>
            <person name="Ryan C.M."/>
            <person name="Banfield J.F."/>
        </authorList>
    </citation>
    <scope>NUCLEOTIDE SEQUENCE [LARGE SCALE GENOMIC DNA]</scope>
    <source>
        <strain evidence="14">CG23_combo_of_CG06-09_8_20_14_all_41_10</strain>
    </source>
</reference>
<dbReference type="SMART" id="SM00382">
    <property type="entry name" value="AAA"/>
    <property type="match status" value="1"/>
</dbReference>
<comment type="caution">
    <text evidence="8">Lacks conserved residue(s) required for the propagation of feature annotation.</text>
</comment>
<dbReference type="HAMAP" id="MF_00377">
    <property type="entry name" value="DnaA_bact"/>
    <property type="match status" value="1"/>
</dbReference>
<evidence type="ECO:0000259" key="13">
    <source>
        <dbReference type="SMART" id="SM00760"/>
    </source>
</evidence>
<dbReference type="SUPFAM" id="SSF52540">
    <property type="entry name" value="P-loop containing nucleoside triphosphate hydrolases"/>
    <property type="match status" value="1"/>
</dbReference>
<dbReference type="InterPro" id="IPR010921">
    <property type="entry name" value="Trp_repressor/repl_initiator"/>
</dbReference>
<keyword evidence="7 8" id="KW-0238">DNA-binding</keyword>
<evidence type="ECO:0000256" key="1">
    <source>
        <dbReference type="ARBA" id="ARBA00006583"/>
    </source>
</evidence>
<keyword evidence="3 8" id="KW-0235">DNA replication</keyword>
<dbReference type="EMBL" id="PCRK01000025">
    <property type="protein sequence ID" value="PIP19736.1"/>
    <property type="molecule type" value="Genomic_DNA"/>
</dbReference>
<feature type="binding site" evidence="8">
    <location>
        <position position="155"/>
    </location>
    <ligand>
        <name>ATP</name>
        <dbReference type="ChEBI" id="CHEBI:30616"/>
    </ligand>
</feature>
<dbReference type="FunFam" id="1.10.8.60:FF:000003">
    <property type="entry name" value="Chromosomal replication initiator protein DnaA"/>
    <property type="match status" value="1"/>
</dbReference>
<comment type="domain">
    <text evidence="8">Domain I is involved in oligomerization and binding regulators, domain II is flexibile and of varying length in different bacteria, domain III forms the AAA+ region, while domain IV binds dsDNA.</text>
</comment>
<name>A0A2G9YKI0_9BACT</name>
<evidence type="ECO:0000256" key="8">
    <source>
        <dbReference type="HAMAP-Rule" id="MF_00377"/>
    </source>
</evidence>
<dbReference type="InterPro" id="IPR020591">
    <property type="entry name" value="Chromosome_initiator_DnaA-like"/>
</dbReference>
<dbReference type="GO" id="GO:0005886">
    <property type="term" value="C:plasma membrane"/>
    <property type="evidence" value="ECO:0007669"/>
    <property type="project" value="TreeGrafter"/>
</dbReference>
<dbReference type="InterPro" id="IPR027417">
    <property type="entry name" value="P-loop_NTPase"/>
</dbReference>
<evidence type="ECO:0000256" key="7">
    <source>
        <dbReference type="ARBA" id="ARBA00023125"/>
    </source>
</evidence>
<dbReference type="Proteomes" id="UP000231292">
    <property type="component" value="Unassembled WGS sequence"/>
</dbReference>
<dbReference type="InterPro" id="IPR013317">
    <property type="entry name" value="DnaA_dom"/>
</dbReference>
<keyword evidence="4 8" id="KW-0547">Nucleotide-binding</keyword>
<dbReference type="PROSITE" id="PS01008">
    <property type="entry name" value="DNAA"/>
    <property type="match status" value="1"/>
</dbReference>
<comment type="function">
    <text evidence="8 10">Plays an essential role in the initiation and regulation of chromosomal replication. ATP-DnaA binds to the origin of replication (oriC) to initiate formation of the DNA replication initiation complex once per cell cycle. Binds the DnaA box (a 9 base pair repeat at the origin) and separates the double-stranded (ds)DNA. Forms a right-handed helical filament on oriC DNA; dsDNA binds to the exterior of the filament while single-stranded (ss)DNA is stabiized in the filament's interior. The ATP-DnaA-oriC complex binds and stabilizes one strand of the AT-rich DNA unwinding element (DUE), permitting loading of DNA polymerase. After initiation quickly degrades to an ADP-DnaA complex that is not apt for DNA replication. Binds acidic phospholipids.</text>
</comment>
<evidence type="ECO:0000256" key="6">
    <source>
        <dbReference type="ARBA" id="ARBA00023121"/>
    </source>
</evidence>
<comment type="subcellular location">
    <subcellularLocation>
        <location evidence="8">Cytoplasm</location>
    </subcellularLocation>
</comment>
<evidence type="ECO:0000256" key="3">
    <source>
        <dbReference type="ARBA" id="ARBA00022705"/>
    </source>
</evidence>
<organism evidence="14 15">
    <name type="scientific">Candidatus Sherwoodlollariibacterium unditelluris</name>
    <dbReference type="NCBI Taxonomy" id="1974757"/>
    <lineage>
        <taxon>Bacteria</taxon>
        <taxon>Pseudomonadati</taxon>
        <taxon>Candidatus Omnitrophota</taxon>
        <taxon>Candidatus Sherwoodlollariibacterium</taxon>
    </lineage>
</organism>
<evidence type="ECO:0000256" key="5">
    <source>
        <dbReference type="ARBA" id="ARBA00022840"/>
    </source>
</evidence>
<evidence type="ECO:0000256" key="10">
    <source>
        <dbReference type="RuleBase" id="RU000577"/>
    </source>
</evidence>
<dbReference type="Pfam" id="PF08299">
    <property type="entry name" value="Bac_DnaA_C"/>
    <property type="match status" value="1"/>
</dbReference>
<dbReference type="InterPro" id="IPR001957">
    <property type="entry name" value="Chromosome_initiator_DnaA"/>
</dbReference>
<feature type="domain" description="AAA+ ATPase" evidence="12">
    <location>
        <begin position="141"/>
        <end position="278"/>
    </location>
</feature>
<dbReference type="Gene3D" id="1.10.1750.10">
    <property type="match status" value="1"/>
</dbReference>
<dbReference type="InterPro" id="IPR003593">
    <property type="entry name" value="AAA+_ATPase"/>
</dbReference>
<evidence type="ECO:0000256" key="9">
    <source>
        <dbReference type="NCBIfam" id="TIGR00362"/>
    </source>
</evidence>
<dbReference type="SMART" id="SM00760">
    <property type="entry name" value="Bac_DnaA_C"/>
    <property type="match status" value="1"/>
</dbReference>
<dbReference type="GO" id="GO:0006275">
    <property type="term" value="P:regulation of DNA replication"/>
    <property type="evidence" value="ECO:0007669"/>
    <property type="project" value="UniProtKB-UniRule"/>
</dbReference>
<dbReference type="FunFam" id="3.40.50.300:FF:000668">
    <property type="entry name" value="Chromosomal replication initiator protein DnaA"/>
    <property type="match status" value="1"/>
</dbReference>
<dbReference type="GO" id="GO:0008289">
    <property type="term" value="F:lipid binding"/>
    <property type="evidence" value="ECO:0007669"/>
    <property type="project" value="UniProtKB-KW"/>
</dbReference>
<dbReference type="Gene3D" id="3.40.50.300">
    <property type="entry name" value="P-loop containing nucleotide triphosphate hydrolases"/>
    <property type="match status" value="1"/>
</dbReference>
<feature type="region of interest" description="Domain IV, binds dsDNA" evidence="8">
    <location>
        <begin position="326"/>
        <end position="445"/>
    </location>
</feature>
<dbReference type="Gene3D" id="1.10.8.60">
    <property type="match status" value="1"/>
</dbReference>
<dbReference type="InterPro" id="IPR024633">
    <property type="entry name" value="DnaA_N_dom"/>
</dbReference>
<feature type="binding site" evidence="8">
    <location>
        <position position="156"/>
    </location>
    <ligand>
        <name>ATP</name>
        <dbReference type="ChEBI" id="CHEBI:30616"/>
    </ligand>
</feature>
<dbReference type="GO" id="GO:0003688">
    <property type="term" value="F:DNA replication origin binding"/>
    <property type="evidence" value="ECO:0007669"/>
    <property type="project" value="UniProtKB-UniRule"/>
</dbReference>
<dbReference type="InterPro" id="IPR018312">
    <property type="entry name" value="Chromosome_initiator_DnaA_CS"/>
</dbReference>
<evidence type="ECO:0000313" key="15">
    <source>
        <dbReference type="Proteomes" id="UP000231292"/>
    </source>
</evidence>
<sequence>MADITLVWNQAQKYLKEHLEAAVFEAWILPLKSRVKNQECIMLEAPDAFFRDWIKKNYSLAIEEAINHSGSSKINVEVEVGAQPMKTAKEKPSKNQYTPVRDSQCDLKLNSRYTFENFVVGPSNRHAHAYSIAVAESPAKNYNPLFIYGGIGLGKTHLIQAICHAIKLKDNGNLKITYLPSEQFTNELINAIQHHSTSDFRQKYRNTDVLVIDDVHFFGGKDSTQEEFFHTFNALYDAHKQIVLSSDKPPREIAELQERLVSRFGWGLATDIQPPDLETRVAILKKKIEREPVSVPNEVLFFIAQLIKTNIRELEGALVRTMAYSLMEEKPITLDLTKEVLKDLLKEPKKLITADFIQRCVAEEFGVSLGDLKTRRRNKNIVLPRQIAMYLSRELTDFSLPEIGQFFGGKDHTTVLHSYNKIKREMTNNPSLYEKIERIIQIIKH</sequence>
<dbReference type="InterPro" id="IPR013159">
    <property type="entry name" value="DnaA_C"/>
</dbReference>
<proteinExistence type="inferred from homology"/>
<evidence type="ECO:0000259" key="12">
    <source>
        <dbReference type="SMART" id="SM00382"/>
    </source>
</evidence>
<accession>A0A2G9YKI0</accession>
<dbReference type="Gene3D" id="3.30.300.180">
    <property type="match status" value="1"/>
</dbReference>
<dbReference type="GO" id="GO:0005737">
    <property type="term" value="C:cytoplasm"/>
    <property type="evidence" value="ECO:0007669"/>
    <property type="project" value="UniProtKB-SubCell"/>
</dbReference>